<dbReference type="AlphaFoldDB" id="A0A9P0ALX7"/>
<gene>
    <name evidence="4" type="ORF">BEMITA_LOCUS12868</name>
</gene>
<dbReference type="KEGG" id="btab:109032600"/>
<feature type="compositionally biased region" description="Polar residues" evidence="1">
    <location>
        <begin position="335"/>
        <end position="348"/>
    </location>
</feature>
<proteinExistence type="predicted"/>
<feature type="signal peptide" evidence="3">
    <location>
        <begin position="1"/>
        <end position="21"/>
    </location>
</feature>
<keyword evidence="2" id="KW-0812">Transmembrane</keyword>
<name>A0A9P0ALX7_BEMTA</name>
<evidence type="ECO:0000256" key="2">
    <source>
        <dbReference type="SAM" id="Phobius"/>
    </source>
</evidence>
<dbReference type="Proteomes" id="UP001152759">
    <property type="component" value="Chromosome 8"/>
</dbReference>
<feature type="transmembrane region" description="Helical" evidence="2">
    <location>
        <begin position="120"/>
        <end position="143"/>
    </location>
</feature>
<evidence type="ECO:0000256" key="1">
    <source>
        <dbReference type="SAM" id="MobiDB-lite"/>
    </source>
</evidence>
<evidence type="ECO:0008006" key="6">
    <source>
        <dbReference type="Google" id="ProtNLM"/>
    </source>
</evidence>
<reference evidence="4" key="1">
    <citation type="submission" date="2021-12" db="EMBL/GenBank/DDBJ databases">
        <authorList>
            <person name="King R."/>
        </authorList>
    </citation>
    <scope>NUCLEOTIDE SEQUENCE</scope>
</reference>
<feature type="compositionally biased region" description="Polar residues" evidence="1">
    <location>
        <begin position="316"/>
        <end position="325"/>
    </location>
</feature>
<keyword evidence="2" id="KW-1133">Transmembrane helix</keyword>
<protein>
    <recommendedName>
        <fullName evidence="6">EGF-like domain-containing protein</fullName>
    </recommendedName>
</protein>
<evidence type="ECO:0000313" key="5">
    <source>
        <dbReference type="Proteomes" id="UP001152759"/>
    </source>
</evidence>
<feature type="chain" id="PRO_5040204667" description="EGF-like domain-containing protein" evidence="3">
    <location>
        <begin position="22"/>
        <end position="517"/>
    </location>
</feature>
<feature type="region of interest" description="Disordered" evidence="1">
    <location>
        <begin position="253"/>
        <end position="289"/>
    </location>
</feature>
<organism evidence="4 5">
    <name type="scientific">Bemisia tabaci</name>
    <name type="common">Sweetpotato whitefly</name>
    <name type="synonym">Aleurodes tabaci</name>
    <dbReference type="NCBI Taxonomy" id="7038"/>
    <lineage>
        <taxon>Eukaryota</taxon>
        <taxon>Metazoa</taxon>
        <taxon>Ecdysozoa</taxon>
        <taxon>Arthropoda</taxon>
        <taxon>Hexapoda</taxon>
        <taxon>Insecta</taxon>
        <taxon>Pterygota</taxon>
        <taxon>Neoptera</taxon>
        <taxon>Paraneoptera</taxon>
        <taxon>Hemiptera</taxon>
        <taxon>Sternorrhyncha</taxon>
        <taxon>Aleyrodoidea</taxon>
        <taxon>Aleyrodidae</taxon>
        <taxon>Aleyrodinae</taxon>
        <taxon>Bemisia</taxon>
    </lineage>
</organism>
<keyword evidence="2" id="KW-0472">Membrane</keyword>
<evidence type="ECO:0000256" key="3">
    <source>
        <dbReference type="SAM" id="SignalP"/>
    </source>
</evidence>
<sequence length="517" mass="56364">MLSSCVQFVLLCVLYFAPVKGVFQSLDPLEVFRECNYTTRCEGLFGFSDCKNGKCECRNGFYFANLGGFPFCQVCPNFGDRCDTANCCRHSDSVACIDGFCRCKDSSMDSCLHFEQSTELMIAAKLALFGVILVSLAILLMVLRRSCGGEDYDTPGSGYRRDRIYASLNSIQRFVLAKMQDRPPPYDELEPPSKPPPYSVALSTQDCYGCEAPPPYSFSMFAQSTSGTGVSNPGFTDIPGTPDLNPSILPITLPSAAGSSAPPYPAAPERQEQTVSELQRPVLADPTVRRMSNYSTFTQPETNVTSGLNLEFPVPESTSLSSQTKDLLIRRVSTSERNPSTRSRSVSNPIAGPSYRTNSGSPETVVDWLGKEIEPGGSPVDHAVQTTDLPFHEPSTPDDWLTSTLGQVVQQPGPSTRRCSSEQGRSEESKILRHLGSLATFFISRRRGSDHSTVSDSSEPGSMALAHEYYSYENEDDASCLVSHIYPSGQAPSPELPAQSPVTPSEVAFFDGKIAKF</sequence>
<evidence type="ECO:0000313" key="4">
    <source>
        <dbReference type="EMBL" id="CAH0394588.1"/>
    </source>
</evidence>
<keyword evidence="5" id="KW-1185">Reference proteome</keyword>
<dbReference type="EMBL" id="OU963869">
    <property type="protein sequence ID" value="CAH0394588.1"/>
    <property type="molecule type" value="Genomic_DNA"/>
</dbReference>
<accession>A0A9P0ALX7</accession>
<feature type="region of interest" description="Disordered" evidence="1">
    <location>
        <begin position="314"/>
        <end position="361"/>
    </location>
</feature>
<keyword evidence="3" id="KW-0732">Signal</keyword>